<dbReference type="SUPFAM" id="SSF51215">
    <property type="entry name" value="Regulatory protein AraC"/>
    <property type="match status" value="1"/>
</dbReference>
<dbReference type="PANTHER" id="PTHR43280">
    <property type="entry name" value="ARAC-FAMILY TRANSCRIPTIONAL REGULATOR"/>
    <property type="match status" value="1"/>
</dbReference>
<protein>
    <submittedName>
        <fullName evidence="5">Helix-turn-helix domain-containing protein</fullName>
    </submittedName>
</protein>
<dbReference type="InterPro" id="IPR020449">
    <property type="entry name" value="Tscrpt_reg_AraC-type_HTH"/>
</dbReference>
<dbReference type="AlphaFoldDB" id="A0A927CAR0"/>
<dbReference type="SUPFAM" id="SSF46689">
    <property type="entry name" value="Homeodomain-like"/>
    <property type="match status" value="2"/>
</dbReference>
<dbReference type="InterPro" id="IPR018060">
    <property type="entry name" value="HTH_AraC"/>
</dbReference>
<dbReference type="InterPro" id="IPR037923">
    <property type="entry name" value="HTH-like"/>
</dbReference>
<dbReference type="InterPro" id="IPR009057">
    <property type="entry name" value="Homeodomain-like_sf"/>
</dbReference>
<evidence type="ECO:0000256" key="1">
    <source>
        <dbReference type="ARBA" id="ARBA00023015"/>
    </source>
</evidence>
<keyword evidence="3" id="KW-0804">Transcription</keyword>
<dbReference type="PANTHER" id="PTHR43280:SF28">
    <property type="entry name" value="HTH-TYPE TRANSCRIPTIONAL ACTIVATOR RHAS"/>
    <property type="match status" value="1"/>
</dbReference>
<evidence type="ECO:0000256" key="2">
    <source>
        <dbReference type="ARBA" id="ARBA00023125"/>
    </source>
</evidence>
<dbReference type="PRINTS" id="PR00032">
    <property type="entry name" value="HTHARAC"/>
</dbReference>
<dbReference type="Pfam" id="PF12833">
    <property type="entry name" value="HTH_18"/>
    <property type="match status" value="1"/>
</dbReference>
<dbReference type="EMBL" id="JACXJA010000018">
    <property type="protein sequence ID" value="MBD2863277.1"/>
    <property type="molecule type" value="Genomic_DNA"/>
</dbReference>
<evidence type="ECO:0000313" key="6">
    <source>
        <dbReference type="Proteomes" id="UP000639396"/>
    </source>
</evidence>
<reference evidence="5" key="1">
    <citation type="submission" date="2020-09" db="EMBL/GenBank/DDBJ databases">
        <title>A novel bacterium of genus Paenibacillus, isolated from South China Sea.</title>
        <authorList>
            <person name="Huang H."/>
            <person name="Mo K."/>
            <person name="Hu Y."/>
        </authorList>
    </citation>
    <scope>NUCLEOTIDE SEQUENCE</scope>
    <source>
        <strain evidence="5">IB182363</strain>
    </source>
</reference>
<comment type="caution">
    <text evidence="5">The sequence shown here is derived from an EMBL/GenBank/DDBJ whole genome shotgun (WGS) entry which is preliminary data.</text>
</comment>
<evidence type="ECO:0000259" key="4">
    <source>
        <dbReference type="PROSITE" id="PS01124"/>
    </source>
</evidence>
<dbReference type="Proteomes" id="UP000639396">
    <property type="component" value="Unassembled WGS sequence"/>
</dbReference>
<dbReference type="GO" id="GO:0003700">
    <property type="term" value="F:DNA-binding transcription factor activity"/>
    <property type="evidence" value="ECO:0007669"/>
    <property type="project" value="InterPro"/>
</dbReference>
<dbReference type="Pfam" id="PF02311">
    <property type="entry name" value="AraC_binding"/>
    <property type="match status" value="1"/>
</dbReference>
<dbReference type="GO" id="GO:0043565">
    <property type="term" value="F:sequence-specific DNA binding"/>
    <property type="evidence" value="ECO:0007669"/>
    <property type="project" value="InterPro"/>
</dbReference>
<evidence type="ECO:0000313" key="5">
    <source>
        <dbReference type="EMBL" id="MBD2863277.1"/>
    </source>
</evidence>
<dbReference type="InterPro" id="IPR018062">
    <property type="entry name" value="HTH_AraC-typ_CS"/>
</dbReference>
<dbReference type="Gene3D" id="1.10.10.60">
    <property type="entry name" value="Homeodomain-like"/>
    <property type="match status" value="2"/>
</dbReference>
<organism evidence="5 6">
    <name type="scientific">Paenibacillus oceani</name>
    <dbReference type="NCBI Taxonomy" id="2772510"/>
    <lineage>
        <taxon>Bacteria</taxon>
        <taxon>Bacillati</taxon>
        <taxon>Bacillota</taxon>
        <taxon>Bacilli</taxon>
        <taxon>Bacillales</taxon>
        <taxon>Paenibacillaceae</taxon>
        <taxon>Paenibacillus</taxon>
    </lineage>
</organism>
<dbReference type="RefSeq" id="WP_190928910.1">
    <property type="nucleotide sequence ID" value="NZ_JACXJA010000018.1"/>
</dbReference>
<dbReference type="Gene3D" id="2.60.120.10">
    <property type="entry name" value="Jelly Rolls"/>
    <property type="match status" value="1"/>
</dbReference>
<keyword evidence="1" id="KW-0805">Transcription regulation</keyword>
<dbReference type="SMART" id="SM00342">
    <property type="entry name" value="HTH_ARAC"/>
    <property type="match status" value="1"/>
</dbReference>
<keyword evidence="2" id="KW-0238">DNA-binding</keyword>
<dbReference type="PROSITE" id="PS01124">
    <property type="entry name" value="HTH_ARAC_FAMILY_2"/>
    <property type="match status" value="1"/>
</dbReference>
<keyword evidence="6" id="KW-1185">Reference proteome</keyword>
<dbReference type="InterPro" id="IPR014710">
    <property type="entry name" value="RmlC-like_jellyroll"/>
</dbReference>
<name>A0A927CAR0_9BACL</name>
<proteinExistence type="predicted"/>
<evidence type="ECO:0000256" key="3">
    <source>
        <dbReference type="ARBA" id="ARBA00023163"/>
    </source>
</evidence>
<dbReference type="PROSITE" id="PS00041">
    <property type="entry name" value="HTH_ARAC_FAMILY_1"/>
    <property type="match status" value="1"/>
</dbReference>
<feature type="domain" description="HTH araC/xylS-type" evidence="4">
    <location>
        <begin position="182"/>
        <end position="280"/>
    </location>
</feature>
<accession>A0A927CAR0</accession>
<dbReference type="InterPro" id="IPR003313">
    <property type="entry name" value="AraC-bd"/>
</dbReference>
<sequence>MSETYGERLNLVPKPFYIHKVHRTTPFNMPANHYHDAYEIYYMLSGERYYFIKDRTYRILPGDLVLIDKFVLHKTQTITKEHERVLIQYHDGLIDPIAGSSGWDPKPIFETPVLRLNIKQQAVVEGLIDKLLEESKSPTPESPLYVKIALTELLLFAGRCIREQTGSPLRAEPDNPMFERVSGVAAYINEHYAEPLSLTLLSELFHINPHYLSRIFNKVTGFSFVEYVNLVRLKEAQKLLVAGDKNVTQIADCVGFESLSHFGRVFKAAMGMSPKDFRKKFGS</sequence>
<gene>
    <name evidence="5" type="ORF">IDH45_14890</name>
</gene>